<dbReference type="SUPFAM" id="SSF54928">
    <property type="entry name" value="RNA-binding domain, RBD"/>
    <property type="match status" value="3"/>
</dbReference>
<dbReference type="CDD" id="cd00590">
    <property type="entry name" value="RRM_SF"/>
    <property type="match status" value="3"/>
</dbReference>
<dbReference type="GeneID" id="104728385"/>
<keyword evidence="6" id="KW-1185">Reference proteome</keyword>
<evidence type="ECO:0000256" key="2">
    <source>
        <dbReference type="ARBA" id="ARBA00023242"/>
    </source>
</evidence>
<feature type="compositionally biased region" description="Acidic residues" evidence="4">
    <location>
        <begin position="486"/>
        <end position="503"/>
    </location>
</feature>
<dbReference type="RefSeq" id="XP_019088411.1">
    <property type="nucleotide sequence ID" value="XM_019232866.1"/>
</dbReference>
<reference evidence="6" key="2">
    <citation type="journal article" date="2014" name="Nat. Commun.">
        <title>The emerging biofuel crop Camelina sativa retains a highly undifferentiated hexaploid genome structure.</title>
        <authorList>
            <person name="Kagale S."/>
            <person name="Koh C."/>
            <person name="Nixon J."/>
            <person name="Bollina V."/>
            <person name="Clarke W.E."/>
            <person name="Tuteja R."/>
            <person name="Spillane C."/>
            <person name="Robinson S.J."/>
            <person name="Links M.G."/>
            <person name="Clarke C."/>
            <person name="Higgins E.E."/>
            <person name="Huebert T."/>
            <person name="Sharpe A.G."/>
            <person name="Parkin I.A."/>
        </authorList>
    </citation>
    <scope>NUCLEOTIDE SEQUENCE [LARGE SCALE GENOMIC DNA]</scope>
    <source>
        <strain evidence="6">r\DH55</strain>
    </source>
</reference>
<dbReference type="PANTHER" id="PTHR13952:SF21">
    <property type="entry name" value="POLYNUCLEOTIDE ADENYLYLTRANSFERASE DOMAIN_RNA RECOGNITION MOTIF PROTEIN-RELATED"/>
    <property type="match status" value="1"/>
</dbReference>
<feature type="domain" description="RRM" evidence="5">
    <location>
        <begin position="384"/>
        <end position="458"/>
    </location>
</feature>
<gene>
    <name evidence="7 8" type="primary">LOC104728385</name>
</gene>
<feature type="region of interest" description="Disordered" evidence="4">
    <location>
        <begin position="1"/>
        <end position="37"/>
    </location>
</feature>
<dbReference type="InterPro" id="IPR000504">
    <property type="entry name" value="RRM_dom"/>
</dbReference>
<feature type="domain" description="RRM" evidence="5">
    <location>
        <begin position="128"/>
        <end position="202"/>
    </location>
</feature>
<evidence type="ECO:0000256" key="3">
    <source>
        <dbReference type="PROSITE-ProRule" id="PRU00176"/>
    </source>
</evidence>
<dbReference type="InterPro" id="IPR035979">
    <property type="entry name" value="RBD_domain_sf"/>
</dbReference>
<sequence length="531" mass="60892">MATANLLGKRNPENDLETKQHIHKKHKETPDEKESAVTAKTLSVTRRCIHLCYGHVEFASANEAKKALEKKNDEYLLGNQIKLFAVKKTPKRPLPKYCIEHKLCYKDYLGRESLPIEEDETPPDFVEEVLFVANLPPQTKISDIQDFFEGVVSVRLIINHEGKHVGYGFVDFASAYQAKKALEKKNGEYLHDHKIFLEVAKTTPDPPQPKYNLAEKLYYEDCLRRQNLLIEEDGTAVEGLDKTPNFVEAVAVRNKTLFVSSLSHEAEISHIIDFFKDVGEVVHVRLIVDYTGKHVDDGFVEFASANEAEKALETKNGEYLHDHKIFLDVAKKAPYPPRPEYCIDHKVWYEDYLRRESLLIEEDEAVEGQDEILDYNEEVATRRKTLFIANISCETSIPKLLHFFKNVGRVVLLRLIVDHRGEDVGCGFVEFVSANEAEKALRIIHDKEFCLDVAEIAPYPLRPKYNLAEKLWSKVESLLIEEEEEIAEEIEETEEAEEEDDDLETKPNLKKLEVPMLGGLCGKKVIFSYDD</sequence>
<dbReference type="SMART" id="SM00360">
    <property type="entry name" value="RRM"/>
    <property type="match status" value="3"/>
</dbReference>
<evidence type="ECO:0000256" key="1">
    <source>
        <dbReference type="ARBA" id="ARBA00004123"/>
    </source>
</evidence>
<reference evidence="7 8" key="3">
    <citation type="submission" date="2025-05" db="UniProtKB">
        <authorList>
            <consortium name="RefSeq"/>
        </authorList>
    </citation>
    <scope>IDENTIFICATION</scope>
    <source>
        <tissue evidence="7 8">Leaf</tissue>
    </source>
</reference>
<protein>
    <submittedName>
        <fullName evidence="7 8">Nucleolin-like</fullName>
    </submittedName>
</protein>
<dbReference type="Pfam" id="PF00076">
    <property type="entry name" value="RRM_1"/>
    <property type="match status" value="3"/>
</dbReference>
<evidence type="ECO:0000313" key="7">
    <source>
        <dbReference type="RefSeq" id="XP_019088411.1"/>
    </source>
</evidence>
<name>A0ABM1QNS4_CAMSA</name>
<comment type="subcellular location">
    <subcellularLocation>
        <location evidence="1">Nucleus</location>
    </subcellularLocation>
</comment>
<feature type="region of interest" description="Disordered" evidence="4">
    <location>
        <begin position="486"/>
        <end position="508"/>
    </location>
</feature>
<reference evidence="6" key="1">
    <citation type="journal article" date="1997" name="Nucleic Acids Res.">
        <title>tRNAscan-SE: a program for improved detection of transfer RNA genes in genomic sequence.</title>
        <authorList>
            <person name="Lowe T.M."/>
            <person name="Eddy S.R."/>
        </authorList>
    </citation>
    <scope>NUCLEOTIDE SEQUENCE [LARGE SCALE GENOMIC DNA]</scope>
    <source>
        <strain evidence="6">r\DH55</strain>
    </source>
</reference>
<dbReference type="RefSeq" id="XP_019088412.1">
    <property type="nucleotide sequence ID" value="XM_019232867.1"/>
</dbReference>
<evidence type="ECO:0000313" key="6">
    <source>
        <dbReference type="Proteomes" id="UP000694864"/>
    </source>
</evidence>
<organism evidence="6 8">
    <name type="scientific">Camelina sativa</name>
    <name type="common">False flax</name>
    <name type="synonym">Myagrum sativum</name>
    <dbReference type="NCBI Taxonomy" id="90675"/>
    <lineage>
        <taxon>Eukaryota</taxon>
        <taxon>Viridiplantae</taxon>
        <taxon>Streptophyta</taxon>
        <taxon>Embryophyta</taxon>
        <taxon>Tracheophyta</taxon>
        <taxon>Spermatophyta</taxon>
        <taxon>Magnoliopsida</taxon>
        <taxon>eudicotyledons</taxon>
        <taxon>Gunneridae</taxon>
        <taxon>Pentapetalae</taxon>
        <taxon>rosids</taxon>
        <taxon>malvids</taxon>
        <taxon>Brassicales</taxon>
        <taxon>Brassicaceae</taxon>
        <taxon>Camelineae</taxon>
        <taxon>Camelina</taxon>
    </lineage>
</organism>
<feature type="domain" description="RRM" evidence="5">
    <location>
        <begin position="255"/>
        <end position="332"/>
    </location>
</feature>
<dbReference type="Gene3D" id="3.30.70.330">
    <property type="match status" value="3"/>
</dbReference>
<dbReference type="InterPro" id="IPR051183">
    <property type="entry name" value="U1_U11-U12_snRNP_70-35kDa"/>
</dbReference>
<feature type="compositionally biased region" description="Basic and acidic residues" evidence="4">
    <location>
        <begin position="10"/>
        <end position="20"/>
    </location>
</feature>
<dbReference type="Proteomes" id="UP000694864">
    <property type="component" value="Chromosome 11"/>
</dbReference>
<dbReference type="PROSITE" id="PS50102">
    <property type="entry name" value="RRM"/>
    <property type="match status" value="3"/>
</dbReference>
<keyword evidence="2" id="KW-0539">Nucleus</keyword>
<proteinExistence type="predicted"/>
<dbReference type="InterPro" id="IPR012677">
    <property type="entry name" value="Nucleotide-bd_a/b_plait_sf"/>
</dbReference>
<evidence type="ECO:0000256" key="4">
    <source>
        <dbReference type="SAM" id="MobiDB-lite"/>
    </source>
</evidence>
<accession>A0ABM1QNS4</accession>
<keyword evidence="3" id="KW-0694">RNA-binding</keyword>
<evidence type="ECO:0000313" key="8">
    <source>
        <dbReference type="RefSeq" id="XP_019088412.1"/>
    </source>
</evidence>
<dbReference type="PANTHER" id="PTHR13952">
    <property type="entry name" value="U1 SMALL NUCLEAR RIBONUCLEOPROTEIN 70 KD"/>
    <property type="match status" value="1"/>
</dbReference>
<evidence type="ECO:0000259" key="5">
    <source>
        <dbReference type="PROSITE" id="PS50102"/>
    </source>
</evidence>